<dbReference type="AlphaFoldDB" id="A0AAN4W497"/>
<protein>
    <submittedName>
        <fullName evidence="1">Uncharacterized protein</fullName>
    </submittedName>
</protein>
<dbReference type="Proteomes" id="UP001310022">
    <property type="component" value="Unassembled WGS sequence"/>
</dbReference>
<dbReference type="EMBL" id="BQKE01000009">
    <property type="protein sequence ID" value="GJM64988.1"/>
    <property type="molecule type" value="Genomic_DNA"/>
</dbReference>
<dbReference type="RefSeq" id="WP_338240055.1">
    <property type="nucleotide sequence ID" value="NZ_BQKE01000009.1"/>
</dbReference>
<proteinExistence type="predicted"/>
<reference evidence="1 2" key="1">
    <citation type="submission" date="2021-12" db="EMBL/GenBank/DDBJ databases">
        <title>Genome sequencing of bacteria with rrn-lacking chromosome and rrn-plasmid.</title>
        <authorList>
            <person name="Anda M."/>
            <person name="Iwasaki W."/>
        </authorList>
    </citation>
    <scope>NUCLEOTIDE SEQUENCE [LARGE SCALE GENOMIC DNA]</scope>
    <source>
        <strain evidence="1 2">NBRC 15940</strain>
    </source>
</reference>
<organism evidence="1 2">
    <name type="scientific">Persicobacter diffluens</name>
    <dbReference type="NCBI Taxonomy" id="981"/>
    <lineage>
        <taxon>Bacteria</taxon>
        <taxon>Pseudomonadati</taxon>
        <taxon>Bacteroidota</taxon>
        <taxon>Cytophagia</taxon>
        <taxon>Cytophagales</taxon>
        <taxon>Persicobacteraceae</taxon>
        <taxon>Persicobacter</taxon>
    </lineage>
</organism>
<gene>
    <name evidence="1" type="ORF">PEDI_55400</name>
</gene>
<keyword evidence="2" id="KW-1185">Reference proteome</keyword>
<accession>A0AAN4W497</accession>
<evidence type="ECO:0000313" key="2">
    <source>
        <dbReference type="Proteomes" id="UP001310022"/>
    </source>
</evidence>
<comment type="caution">
    <text evidence="1">The sequence shown here is derived from an EMBL/GenBank/DDBJ whole genome shotgun (WGS) entry which is preliminary data.</text>
</comment>
<name>A0AAN4W497_9BACT</name>
<sequence length="185" mass="21610">MDERGLNEEDLTYLAPLLKKMNQNYQFLGLRLLLRQWLTLRSEALVSFSKSIMEELNDEPSAVLECASAMTAYVNLLKKELKGLDLPASRLMGTLFEVREFFNVPFGETIFSDELVFEFIDRFKHDKFPLLFNSFIYFRLKDLKLEQQTRNTISVMFWGLTLFCEREIIAAGRTVPTFEPENKPS</sequence>
<evidence type="ECO:0000313" key="1">
    <source>
        <dbReference type="EMBL" id="GJM64988.1"/>
    </source>
</evidence>